<dbReference type="EMBL" id="AP022871">
    <property type="protein sequence ID" value="BCB90119.1"/>
    <property type="molecule type" value="Genomic_DNA"/>
</dbReference>
<reference evidence="3 4" key="1">
    <citation type="submission" date="2020-03" db="EMBL/GenBank/DDBJ databases">
        <title>Whole genome shotgun sequence of Phytohabitans suffuscus NBRC 105367.</title>
        <authorList>
            <person name="Komaki H."/>
            <person name="Tamura T."/>
        </authorList>
    </citation>
    <scope>NUCLEOTIDE SEQUENCE [LARGE SCALE GENOMIC DNA]</scope>
    <source>
        <strain evidence="3 4">NBRC 105367</strain>
    </source>
</reference>
<dbReference type="Pfam" id="PF00668">
    <property type="entry name" value="Condensation"/>
    <property type="match status" value="1"/>
</dbReference>
<gene>
    <name evidence="3" type="ORF">Psuf_074320</name>
</gene>
<keyword evidence="4" id="KW-1185">Reference proteome</keyword>
<dbReference type="SUPFAM" id="SSF52777">
    <property type="entry name" value="CoA-dependent acyltransferases"/>
    <property type="match status" value="2"/>
</dbReference>
<dbReference type="AlphaFoldDB" id="A0A6F8YVL7"/>
<evidence type="ECO:0000313" key="4">
    <source>
        <dbReference type="Proteomes" id="UP000503011"/>
    </source>
</evidence>
<dbReference type="Proteomes" id="UP000503011">
    <property type="component" value="Chromosome"/>
</dbReference>
<accession>A0A6F8YVL7</accession>
<feature type="region of interest" description="Disordered" evidence="1">
    <location>
        <begin position="200"/>
        <end position="220"/>
    </location>
</feature>
<dbReference type="GO" id="GO:0008610">
    <property type="term" value="P:lipid biosynthetic process"/>
    <property type="evidence" value="ECO:0007669"/>
    <property type="project" value="UniProtKB-ARBA"/>
</dbReference>
<feature type="region of interest" description="Disordered" evidence="1">
    <location>
        <begin position="708"/>
        <end position="735"/>
    </location>
</feature>
<protein>
    <recommendedName>
        <fullName evidence="2">Condensation domain-containing protein</fullName>
    </recommendedName>
</protein>
<dbReference type="RefSeq" id="WP_173162277.1">
    <property type="nucleotide sequence ID" value="NZ_AP022871.1"/>
</dbReference>
<feature type="compositionally biased region" description="Low complexity" evidence="1">
    <location>
        <begin position="579"/>
        <end position="589"/>
    </location>
</feature>
<name>A0A6F8YVL7_9ACTN</name>
<dbReference type="GO" id="GO:0003824">
    <property type="term" value="F:catalytic activity"/>
    <property type="evidence" value="ECO:0007669"/>
    <property type="project" value="InterPro"/>
</dbReference>
<evidence type="ECO:0000259" key="2">
    <source>
        <dbReference type="Pfam" id="PF00668"/>
    </source>
</evidence>
<dbReference type="InterPro" id="IPR023213">
    <property type="entry name" value="CAT-like_dom_sf"/>
</dbReference>
<organism evidence="3 4">
    <name type="scientific">Phytohabitans suffuscus</name>
    <dbReference type="NCBI Taxonomy" id="624315"/>
    <lineage>
        <taxon>Bacteria</taxon>
        <taxon>Bacillati</taxon>
        <taxon>Actinomycetota</taxon>
        <taxon>Actinomycetes</taxon>
        <taxon>Micromonosporales</taxon>
        <taxon>Micromonosporaceae</taxon>
    </lineage>
</organism>
<sequence length="863" mass="91623">MVIQVDEVGTVRLTPCPPVPARFSGGRDAQGPYTLGQLNIKVWLDQSPDHCYSTLKWTLDVPEGTTVREVAAAVGSLLARHEGLRTRFLGGDRPTQRVTGSGELPVEVWSVDERQARPVDPTRLAHELLARLAAGIAPDAPLPLRVAAAVRGERVAAAVMVFSHLAVDFQAMTVLGREFTALLRDPGHPAGGAHQPLAQAETRGAHQPLAQAEAEADPRARRRQEGAIRHWERHLRLIPQCLYARPRVGPAAGGGIAQLSSPAGAAALRHIAARTRTSRPTIVFAALCAVLARRTGYRECRFPILSGNRFEPRLEHYIGTLAQAVLVRLDTGDAGFDELVRRAFAAMLGASRNGAWDATIGTRLHQRVAVERGLHLRFEPLFNNLVVDASPDGPPPAPVEALAAAASRTEVVWQPAPPTSGLIRFDLWQVDGLLRLTGWSSDTGRVDQREVESLLRAVERLLLAAAGTDLAPAAVGPATGLEPIARGPGWLLVDSCWIELDEVRRLLDDAFGTGAGCAFAEPAGLVAYLATGDGRATPDEAHARCLAALPDRLTAMTPQRYVICAAAPTTPPTWRAGTASRSSPKAQAARPPPALLPESSVHGSVQALSTALSTASVHWPVYCSVRWPVHRSVHWPSTALSVVVLDAARVASCVRLGLCWAAPWGRGGSCAPEGLAAPGILCGIGECPGRCLDRIGLGGIGPGLSLPRAWRRGQPARDRRPRAASPSASRKPGPRDLVGPAWVCLVARPGSVSWADPGSSRGPTRVRLVGRGRVLSHGSPRALSHGADPGLAARAGPGSCRTGRSGHVARRARVLSHGRARIMSHGADPGLAARVGPSRSGVWERVVRGWAPGRVCPGSYRRR</sequence>
<evidence type="ECO:0000313" key="3">
    <source>
        <dbReference type="EMBL" id="BCB90119.1"/>
    </source>
</evidence>
<reference evidence="3 4" key="2">
    <citation type="submission" date="2020-03" db="EMBL/GenBank/DDBJ databases">
        <authorList>
            <person name="Ichikawa N."/>
            <person name="Kimura A."/>
            <person name="Kitahashi Y."/>
            <person name="Uohara A."/>
        </authorList>
    </citation>
    <scope>NUCLEOTIDE SEQUENCE [LARGE SCALE GENOMIC DNA]</scope>
    <source>
        <strain evidence="3 4">NBRC 105367</strain>
    </source>
</reference>
<feature type="region of interest" description="Disordered" evidence="1">
    <location>
        <begin position="573"/>
        <end position="595"/>
    </location>
</feature>
<dbReference type="KEGG" id="psuu:Psuf_074320"/>
<evidence type="ECO:0000256" key="1">
    <source>
        <dbReference type="SAM" id="MobiDB-lite"/>
    </source>
</evidence>
<dbReference type="Gene3D" id="3.30.559.10">
    <property type="entry name" value="Chloramphenicol acetyltransferase-like domain"/>
    <property type="match status" value="1"/>
</dbReference>
<feature type="region of interest" description="Disordered" evidence="1">
    <location>
        <begin position="776"/>
        <end position="804"/>
    </location>
</feature>
<dbReference type="Gene3D" id="3.30.559.30">
    <property type="entry name" value="Nonribosomal peptide synthetase, condensation domain"/>
    <property type="match status" value="1"/>
</dbReference>
<proteinExistence type="predicted"/>
<feature type="domain" description="Condensation" evidence="2">
    <location>
        <begin position="58"/>
        <end position="355"/>
    </location>
</feature>
<dbReference type="InterPro" id="IPR001242">
    <property type="entry name" value="Condensation_dom"/>
</dbReference>